<sequence>MQKSMQYDTPANESPPTYTAVCPLAPCRGPPAAPPVGSNNVVTSIYGAPYGYPRRAHVPAPWSLAPVHRRRSFSGQNIPLNSQAAGLPSLLLISTMALVPVQTTIIRRMEVAENFFHRYRDLEGKANTKCQRRENGRCGQGKAIQMGQLAASTKLKPLRMEGEWTDSTEMFLRSLGNYHLVSFS</sequence>
<gene>
    <name evidence="1" type="ORF">BDP81DRAFT_24363</name>
</gene>
<proteinExistence type="predicted"/>
<dbReference type="RefSeq" id="XP_060445158.1">
    <property type="nucleotide sequence ID" value="XM_060582863.1"/>
</dbReference>
<dbReference type="AlphaFoldDB" id="A0AAJ0EGZ4"/>
<dbReference type="Proteomes" id="UP001243989">
    <property type="component" value="Unassembled WGS sequence"/>
</dbReference>
<evidence type="ECO:0000313" key="2">
    <source>
        <dbReference type="Proteomes" id="UP001243989"/>
    </source>
</evidence>
<comment type="caution">
    <text evidence="1">The sequence shown here is derived from an EMBL/GenBank/DDBJ whole genome shotgun (WGS) entry which is preliminary data.</text>
</comment>
<accession>A0AAJ0EGZ4</accession>
<organism evidence="1 2">
    <name type="scientific">Colletotrichum phormii</name>
    <dbReference type="NCBI Taxonomy" id="359342"/>
    <lineage>
        <taxon>Eukaryota</taxon>
        <taxon>Fungi</taxon>
        <taxon>Dikarya</taxon>
        <taxon>Ascomycota</taxon>
        <taxon>Pezizomycotina</taxon>
        <taxon>Sordariomycetes</taxon>
        <taxon>Hypocreomycetidae</taxon>
        <taxon>Glomerellales</taxon>
        <taxon>Glomerellaceae</taxon>
        <taxon>Colletotrichum</taxon>
        <taxon>Colletotrichum acutatum species complex</taxon>
    </lineage>
</organism>
<evidence type="ECO:0000313" key="1">
    <source>
        <dbReference type="EMBL" id="KAK1636551.1"/>
    </source>
</evidence>
<dbReference type="EMBL" id="JAHMHQ010000010">
    <property type="protein sequence ID" value="KAK1636551.1"/>
    <property type="molecule type" value="Genomic_DNA"/>
</dbReference>
<name>A0AAJ0EGZ4_9PEZI</name>
<reference evidence="1" key="1">
    <citation type="submission" date="2021-06" db="EMBL/GenBank/DDBJ databases">
        <title>Comparative genomics, transcriptomics and evolutionary studies reveal genomic signatures of adaptation to plant cell wall in hemibiotrophic fungi.</title>
        <authorList>
            <consortium name="DOE Joint Genome Institute"/>
            <person name="Baroncelli R."/>
            <person name="Diaz J.F."/>
            <person name="Benocci T."/>
            <person name="Peng M."/>
            <person name="Battaglia E."/>
            <person name="Haridas S."/>
            <person name="Andreopoulos W."/>
            <person name="Labutti K."/>
            <person name="Pangilinan J."/>
            <person name="Floch G.L."/>
            <person name="Makela M.R."/>
            <person name="Henrissat B."/>
            <person name="Grigoriev I.V."/>
            <person name="Crouch J.A."/>
            <person name="De Vries R.P."/>
            <person name="Sukno S.A."/>
            <person name="Thon M.R."/>
        </authorList>
    </citation>
    <scope>NUCLEOTIDE SEQUENCE</scope>
    <source>
        <strain evidence="1">CBS 102054</strain>
    </source>
</reference>
<dbReference type="GeneID" id="85467725"/>
<protein>
    <submittedName>
        <fullName evidence="1">Uncharacterized protein</fullName>
    </submittedName>
</protein>
<keyword evidence="2" id="KW-1185">Reference proteome</keyword>